<comment type="cofactor">
    <cofactor evidence="1 9">
        <name>adenosylcob(III)alamin</name>
        <dbReference type="ChEBI" id="CHEBI:18408"/>
    </cofactor>
</comment>
<evidence type="ECO:0000313" key="11">
    <source>
        <dbReference type="EMBL" id="QDW67536.1"/>
    </source>
</evidence>
<dbReference type="GO" id="GO:0031419">
    <property type="term" value="F:cobalamin binding"/>
    <property type="evidence" value="ECO:0007669"/>
    <property type="project" value="UniProtKB-UniRule"/>
</dbReference>
<keyword evidence="7 9" id="KW-0413">Isomerase</keyword>
<evidence type="ECO:0000256" key="8">
    <source>
        <dbReference type="ARBA" id="ARBA00023285"/>
    </source>
</evidence>
<sequence>MSVPASHPIAPARDAATPLRFVTAASLFDGHDAAINIMRRLIQAQGAEVIHLGHNRSVEDVVRAALQEDADGIALSSYQGGHVEYMKYMVDMLRERGAGHIRVVGGGGGTITPEEIRELEAYGVERIYHPNDGMKLGLVEMIEDVVARVAKARDARAAEARQPASTRPALEDEIAIGRVLSAIEDGTYGESELAMLRKQWAAGAAGHDGPTPVIGITGTGGAGKSSVTDELLNRFLANFPQMRIAVISVDPTRRRTGGALLGDRIRMNSLRSHRVYMRSMATRRQNVATNAVLKDCIGFLKGLGYDLVIVETAGIGQSDSEIVDLVDFPMYVMTSDYGAASQLEKIDMIDYAELIVLNKYDKRGAEDALRDIRKQWKRNRVAFKVADEDVPVYPTIASQFNDPGISWMFANLCRLLREKVLGDTTAGAPVGAATAANQSGQNIAAIAAPTGAGVRCDFKPDIDTSLREPRATVLIPGARVRYLAEIAEQGRAINAGIDKQAEAADRAQSFWQSLQELQDPKLPKALDLYGAEDLLPPSPRPPVGAATAAKGPGEGFAAIAAPTAANTPDRTLLTLRQRYNDAVQALTSENLRNLREWPARLKSITDEVTEYQVRGKSIRVENYRESLSHQKIPKIAAPAYRSWGELLTFLGKENLPGHYPYTGGVYPYRRTGEDPIRMFAGEGTPERTNRRFHYLSVGQPAARLSTAFDSVTLYGEDPAPRPDIYGKIGNSGVNIPTLDDMKKLYSGFDLCAPTTSVSMTINGPAPIILALFMNTAIDQQVEKYLKADEGRWAAAQKTIDAFFEGRERPKYHGELPPTNDGLGLALLGMTGDQLVDADTYARIKAETLATVRGTVQADILKEDQAQNTCIFSTEFALRMMGDIQQYFVDNKVRNFYSVSISGYHIAEAGANPISQLAFTLSNGFTIVEYYLARGMKIDDFAPNLSFFFSNGMDPEYTVIGRVARRIWARAMRERYGANERSQMMKYHIQTSGRSLHAQEIQFNDIRTTLQALYALFDNCNSLHTNAYDEAITTPTEESVRRAVAIQMIINKELGLNFCENPWQGSFIVDQLTDLVEEAVYREFEAISERGGVLGAMDTMYQRGKIQEESLYYEHKKHDGSLPLVGVNMFLPKEHAGEIATEIELIRSTEEEKGQQIENVRLWQQSRNVLAPVGETEHGHVVEDQAAAATEPHDGHGLGYLQKTARERRNVFEALVEAVKTHSLGQISHALYDVGGEYRRNM</sequence>
<keyword evidence="9" id="KW-0460">Magnesium</keyword>
<keyword evidence="5 9" id="KW-0342">GTP-binding</keyword>
<evidence type="ECO:0000256" key="3">
    <source>
        <dbReference type="ARBA" id="ARBA00022741"/>
    </source>
</evidence>
<dbReference type="SUPFAM" id="SSF52242">
    <property type="entry name" value="Cobalamin (vitamin B12)-binding domain"/>
    <property type="match status" value="1"/>
</dbReference>
<feature type="binding site" evidence="9">
    <location>
        <position position="703"/>
    </location>
    <ligand>
        <name>substrate</name>
    </ligand>
</feature>
<feature type="binding site" evidence="9">
    <location>
        <position position="311"/>
    </location>
    <ligand>
        <name>Mg(2+)</name>
        <dbReference type="ChEBI" id="CHEBI:18420"/>
        <label>1</label>
        <note>catalytic</note>
    </ligand>
</feature>
<feature type="binding site" evidence="9">
    <location>
        <position position="312"/>
    </location>
    <ligand>
        <name>Mg(2+)</name>
        <dbReference type="ChEBI" id="CHEBI:18420"/>
        <label>2</label>
    </ligand>
</feature>
<evidence type="ECO:0000256" key="7">
    <source>
        <dbReference type="ARBA" id="ARBA00023235"/>
    </source>
</evidence>
<keyword evidence="6 9" id="KW-0143">Chaperone</keyword>
<comment type="similarity">
    <text evidence="9">Belongs to the IcmF family.</text>
</comment>
<comment type="subunit">
    <text evidence="9">Homodimer.</text>
</comment>
<comment type="domain">
    <text evidence="9">Is composed of four functional domains: the N-terminal 5'-deoxyadenosylcobalamin binding region that is homologous to the small subunit of ICM (IcmB), a middle P-loop GTPase domain (MeaI) that likely acts as a chaperone for ICM, a structured linker region involved in dimer formation, and a C-terminal part that is homologous to the large substrate-binding subunit of ICM (IcmA).</text>
</comment>
<feature type="binding site" evidence="9">
    <location>
        <position position="896"/>
    </location>
    <ligand>
        <name>substrate</name>
    </ligand>
</feature>
<evidence type="ECO:0000259" key="10">
    <source>
        <dbReference type="PROSITE" id="PS51332"/>
    </source>
</evidence>
<name>A0A518N6I8_9GAMM</name>
<evidence type="ECO:0000256" key="6">
    <source>
        <dbReference type="ARBA" id="ARBA00023186"/>
    </source>
</evidence>
<feature type="binding site" evidence="9">
    <location>
        <position position="852"/>
    </location>
    <ligand>
        <name>substrate</name>
    </ligand>
</feature>
<feature type="binding site" evidence="9">
    <location>
        <position position="1240"/>
    </location>
    <ligand>
        <name>GTP</name>
        <dbReference type="ChEBI" id="CHEBI:37565"/>
    </ligand>
</feature>
<dbReference type="KEGG" id="lug:FPZ22_12140"/>
<protein>
    <recommendedName>
        <fullName evidence="9">Fused isobutyryl-CoA mutase</fullName>
    </recommendedName>
    <domain>
        <recommendedName>
            <fullName evidence="9">Isobutyryl-CoA mutase</fullName>
            <shortName evidence="9">ICM</shortName>
            <ecNumber evidence="9">5.4.99.13</ecNumber>
        </recommendedName>
    </domain>
    <domain>
        <recommendedName>
            <fullName evidence="9">P-loop GTPase</fullName>
            <ecNumber evidence="9">3.6.5.-</ecNumber>
        </recommendedName>
        <alternativeName>
            <fullName evidence="9">G-protein chaperone</fullName>
        </alternativeName>
    </domain>
</protein>
<dbReference type="Pfam" id="PF03308">
    <property type="entry name" value="MeaB"/>
    <property type="match status" value="1"/>
</dbReference>
<keyword evidence="9" id="KW-0479">Metal-binding</keyword>
<feature type="domain" description="B12-binding" evidence="10">
    <location>
        <begin position="18"/>
        <end position="156"/>
    </location>
</feature>
<evidence type="ECO:0000313" key="12">
    <source>
        <dbReference type="Proteomes" id="UP000316584"/>
    </source>
</evidence>
<dbReference type="InterPro" id="IPR016176">
    <property type="entry name" value="Cbl-dep_enz_cat"/>
</dbReference>
<dbReference type="InterPro" id="IPR006099">
    <property type="entry name" value="MeMalonylCoA_mutase_a/b_cat"/>
</dbReference>
<dbReference type="InterPro" id="IPR033669">
    <property type="entry name" value="IcmF"/>
</dbReference>
<feature type="binding site" evidence="9">
    <location>
        <position position="263"/>
    </location>
    <ligand>
        <name>Mg(2+)</name>
        <dbReference type="ChEBI" id="CHEBI:18420"/>
        <label>2</label>
    </ligand>
</feature>
<organism evidence="11 12">
    <name type="scientific">Luteimonas granuli</name>
    <dbReference type="NCBI Taxonomy" id="1176533"/>
    <lineage>
        <taxon>Bacteria</taxon>
        <taxon>Pseudomonadati</taxon>
        <taxon>Pseudomonadota</taxon>
        <taxon>Gammaproteobacteria</taxon>
        <taxon>Lysobacterales</taxon>
        <taxon>Lysobacteraceae</taxon>
        <taxon>Luteimonas</taxon>
    </lineage>
</organism>
<reference evidence="11 12" key="1">
    <citation type="submission" date="2019-07" db="EMBL/GenBank/DDBJ databases">
        <title>Full genome sequence of Luteimonas sp. Gr-4.</title>
        <authorList>
            <person name="Im W.-T."/>
        </authorList>
    </citation>
    <scope>NUCLEOTIDE SEQUENCE [LARGE SCALE GENOMIC DNA]</scope>
    <source>
        <strain evidence="11 12">Gr-4</strain>
    </source>
</reference>
<evidence type="ECO:0000256" key="9">
    <source>
        <dbReference type="HAMAP-Rule" id="MF_02050"/>
    </source>
</evidence>
<comment type="caution">
    <text evidence="9">Lacks conserved residue(s) required for the propagation of feature annotation.</text>
</comment>
<dbReference type="InterPro" id="IPR006158">
    <property type="entry name" value="Cobalamin-bd"/>
</dbReference>
<dbReference type="GO" id="GO:0047727">
    <property type="term" value="F:isobutyryl-CoA mutase activity"/>
    <property type="evidence" value="ECO:0007669"/>
    <property type="project" value="UniProtKB-UniRule"/>
</dbReference>
<evidence type="ECO:0000256" key="5">
    <source>
        <dbReference type="ARBA" id="ARBA00023134"/>
    </source>
</evidence>
<keyword evidence="4 9" id="KW-0378">Hydrolase</keyword>
<evidence type="ECO:0000256" key="2">
    <source>
        <dbReference type="ARBA" id="ARBA00022628"/>
    </source>
</evidence>
<dbReference type="PANTHER" id="PTHR43087:SF1">
    <property type="entry name" value="LAO_AO TRANSPORT SYSTEM ATPASE"/>
    <property type="match status" value="1"/>
</dbReference>
<comment type="cofactor">
    <cofactor evidence="9">
        <name>Mg(2+)</name>
        <dbReference type="ChEBI" id="CHEBI:18420"/>
    </cofactor>
</comment>
<comment type="function">
    <text evidence="9">Catalyzes the reversible interconversion of isobutyryl-CoA and n-butyryl-CoA, using radical chemistry. Also exhibits GTPase activity, associated with its G-protein domain (MeaI) that functions as a chaperone that assists cofactor delivery and proper holo-enzyme assembly.</text>
</comment>
<dbReference type="Pfam" id="PF02310">
    <property type="entry name" value="B12-binding"/>
    <property type="match status" value="1"/>
</dbReference>
<dbReference type="InterPro" id="IPR052040">
    <property type="entry name" value="GTPase/Isobutyryl-CoA_mutase"/>
</dbReference>
<dbReference type="GO" id="GO:0005525">
    <property type="term" value="F:GTP binding"/>
    <property type="evidence" value="ECO:0007669"/>
    <property type="project" value="UniProtKB-UniRule"/>
</dbReference>
<feature type="binding site" evidence="9">
    <location>
        <position position="945"/>
    </location>
    <ligand>
        <name>substrate</name>
    </ligand>
</feature>
<feature type="binding site" evidence="9">
    <location>
        <position position="249"/>
    </location>
    <ligand>
        <name>Mg(2+)</name>
        <dbReference type="ChEBI" id="CHEBI:18420"/>
        <label>2</label>
    </ligand>
</feature>
<dbReference type="GO" id="GO:0000287">
    <property type="term" value="F:magnesium ion binding"/>
    <property type="evidence" value="ECO:0007669"/>
    <property type="project" value="UniProtKB-UniRule"/>
</dbReference>
<dbReference type="Pfam" id="PF01642">
    <property type="entry name" value="MM_CoA_mutase"/>
    <property type="match status" value="2"/>
</dbReference>
<dbReference type="GO" id="GO:0034784">
    <property type="term" value="F:pivalyl-CoA mutase activity"/>
    <property type="evidence" value="ECO:0007669"/>
    <property type="project" value="InterPro"/>
</dbReference>
<gene>
    <name evidence="9" type="primary">icmF</name>
    <name evidence="11" type="ORF">FPZ22_12140</name>
</gene>
<feature type="binding site" evidence="9">
    <location>
        <begin position="358"/>
        <end position="361"/>
    </location>
    <ligand>
        <name>GTP</name>
        <dbReference type="ChEBI" id="CHEBI:37565"/>
    </ligand>
</feature>
<keyword evidence="12" id="KW-1185">Reference proteome</keyword>
<dbReference type="HAMAP" id="MF_02050">
    <property type="entry name" value="IcmF"/>
    <property type="match status" value="1"/>
</dbReference>
<feature type="binding site" evidence="9">
    <location>
        <position position="266"/>
    </location>
    <ligand>
        <name>GTP</name>
        <dbReference type="ChEBI" id="CHEBI:37565"/>
    </ligand>
</feature>
<dbReference type="Gene3D" id="3.40.50.280">
    <property type="entry name" value="Cobalamin-binding domain"/>
    <property type="match status" value="1"/>
</dbReference>
<dbReference type="GO" id="GO:0006637">
    <property type="term" value="P:acyl-CoA metabolic process"/>
    <property type="evidence" value="ECO:0007669"/>
    <property type="project" value="UniProtKB-UniRule"/>
</dbReference>
<dbReference type="InterPro" id="IPR036724">
    <property type="entry name" value="Cobalamin-bd_sf"/>
</dbReference>
<evidence type="ECO:0000256" key="4">
    <source>
        <dbReference type="ARBA" id="ARBA00022801"/>
    </source>
</evidence>
<feature type="binding site" evidence="9">
    <location>
        <position position="250"/>
    </location>
    <ligand>
        <name>Mg(2+)</name>
        <dbReference type="ChEBI" id="CHEBI:18420"/>
        <label>2</label>
    </ligand>
</feature>
<feature type="binding site" evidence="9">
    <location>
        <position position="225"/>
    </location>
    <ligand>
        <name>Mg(2+)</name>
        <dbReference type="ChEBI" id="CHEBI:18420"/>
        <label>1</label>
        <note>catalytic</note>
    </ligand>
</feature>
<keyword evidence="3 9" id="KW-0547">Nucleotide-binding</keyword>
<dbReference type="OrthoDB" id="9762378at2"/>
<feature type="binding site" evidence="9">
    <location>
        <position position="263"/>
    </location>
    <ligand>
        <name>Mg(2+)</name>
        <dbReference type="ChEBI" id="CHEBI:18420"/>
        <label>1</label>
        <note>catalytic</note>
    </ligand>
</feature>
<comment type="catalytic activity">
    <reaction evidence="9">
        <text>GTP + H2O = GDP + phosphate + H(+)</text>
        <dbReference type="Rhea" id="RHEA:19669"/>
        <dbReference type="ChEBI" id="CHEBI:15377"/>
        <dbReference type="ChEBI" id="CHEBI:15378"/>
        <dbReference type="ChEBI" id="CHEBI:37565"/>
        <dbReference type="ChEBI" id="CHEBI:43474"/>
        <dbReference type="ChEBI" id="CHEBI:58189"/>
    </reaction>
</comment>
<accession>A0A518N6I8</accession>
<feature type="binding site" description="axial binding residue" evidence="9">
    <location>
        <position position="31"/>
    </location>
    <ligand>
        <name>adenosylcob(III)alamin</name>
        <dbReference type="ChEBI" id="CHEBI:18408"/>
    </ligand>
    <ligandPart>
        <name>Co</name>
        <dbReference type="ChEBI" id="CHEBI:27638"/>
    </ligandPart>
</feature>
<dbReference type="EC" id="5.4.99.13" evidence="9"/>
<evidence type="ECO:0000256" key="1">
    <source>
        <dbReference type="ARBA" id="ARBA00001922"/>
    </source>
</evidence>
<dbReference type="PROSITE" id="PS51332">
    <property type="entry name" value="B12_BINDING"/>
    <property type="match status" value="1"/>
</dbReference>
<dbReference type="Gene3D" id="3.20.20.240">
    <property type="entry name" value="Methylmalonyl-CoA mutase"/>
    <property type="match status" value="1"/>
</dbReference>
<dbReference type="EC" id="3.6.5.-" evidence="9"/>
<dbReference type="Gene3D" id="3.40.50.300">
    <property type="entry name" value="P-loop containing nucleotide triphosphate hydrolases"/>
    <property type="match status" value="1"/>
</dbReference>
<feature type="binding site" evidence="9">
    <location>
        <begin position="221"/>
        <end position="226"/>
    </location>
    <ligand>
        <name>GTP</name>
        <dbReference type="ChEBI" id="CHEBI:37565"/>
    </ligand>
</feature>
<feature type="binding site" evidence="9">
    <location>
        <position position="980"/>
    </location>
    <ligand>
        <name>substrate</name>
    </ligand>
</feature>
<dbReference type="Proteomes" id="UP000316584">
    <property type="component" value="Chromosome"/>
</dbReference>
<dbReference type="RefSeq" id="WP_144893320.1">
    <property type="nucleotide sequence ID" value="NZ_CP042218.1"/>
</dbReference>
<feature type="binding site" evidence="9">
    <location>
        <position position="311"/>
    </location>
    <ligand>
        <name>Mg(2+)</name>
        <dbReference type="ChEBI" id="CHEBI:18420"/>
        <label>2</label>
    </ligand>
</feature>
<keyword evidence="8 9" id="KW-0170">Cobalt</keyword>
<dbReference type="GO" id="GO:0003924">
    <property type="term" value="F:GTPase activity"/>
    <property type="evidence" value="ECO:0007669"/>
    <property type="project" value="UniProtKB-UniRule"/>
</dbReference>
<dbReference type="SUPFAM" id="SSF51703">
    <property type="entry name" value="Cobalamin (vitamin B12)-dependent enzymes"/>
    <property type="match status" value="1"/>
</dbReference>
<dbReference type="AlphaFoldDB" id="A0A518N6I8"/>
<keyword evidence="2 9" id="KW-0846">Cobalamin</keyword>
<comment type="catalytic activity">
    <reaction evidence="9">
        <text>2-methylpropanoyl-CoA = butanoyl-CoA</text>
        <dbReference type="Rhea" id="RHEA:13141"/>
        <dbReference type="ChEBI" id="CHEBI:57338"/>
        <dbReference type="ChEBI" id="CHEBI:57371"/>
        <dbReference type="EC" id="5.4.99.13"/>
    </reaction>
</comment>
<proteinExistence type="inferred from homology"/>
<dbReference type="SUPFAM" id="SSF52540">
    <property type="entry name" value="P-loop containing nucleoside triphosphate hydrolases"/>
    <property type="match status" value="1"/>
</dbReference>
<dbReference type="EMBL" id="CP042218">
    <property type="protein sequence ID" value="QDW67536.1"/>
    <property type="molecule type" value="Genomic_DNA"/>
</dbReference>
<dbReference type="PANTHER" id="PTHR43087">
    <property type="entry name" value="LYSINE/ARGININE/ORNITHINE TRANSPORT SYSTEM KINASE"/>
    <property type="match status" value="1"/>
</dbReference>
<keyword evidence="9" id="KW-0511">Multifunctional enzyme</keyword>
<dbReference type="InterPro" id="IPR027417">
    <property type="entry name" value="P-loop_NTPase"/>
</dbReference>
<feature type="binding site" evidence="9">
    <location>
        <position position="985"/>
    </location>
    <ligand>
        <name>substrate</name>
    </ligand>
</feature>